<keyword evidence="3" id="KW-1185">Reference proteome</keyword>
<sequence length="236" mass="28369">MAKFMIKLQELILACEKIREDAMAELESRGPRLKEVDEQAVLRIRVELEKTKKENRRLRNIVEDQRKSMDSFKKDVINKKSGEDEVARWNERKKLEEMLNTVRKKLADSLEREKGVRDKLIKRDRLVDDLRRDEEMRRKELERTRKKFADLQYERVESMLQDMALKENEENRKLQKKLIEERDKATQENVEVYVLQKKLAEEAAKLEQNEKDIFSLSLQLKTLHEENSQLLQTIEE</sequence>
<evidence type="ECO:0000256" key="1">
    <source>
        <dbReference type="SAM" id="Coils"/>
    </source>
</evidence>
<gene>
    <name evidence="2" type="ORF">SVUK_LOCUS15719</name>
</gene>
<dbReference type="OrthoDB" id="5864070at2759"/>
<feature type="coiled-coil region" evidence="1">
    <location>
        <begin position="92"/>
        <end position="191"/>
    </location>
</feature>
<evidence type="ECO:0000313" key="2">
    <source>
        <dbReference type="EMBL" id="VDM80721.1"/>
    </source>
</evidence>
<dbReference type="EMBL" id="UYYB01109703">
    <property type="protein sequence ID" value="VDM80721.1"/>
    <property type="molecule type" value="Genomic_DNA"/>
</dbReference>
<proteinExistence type="predicted"/>
<organism evidence="2 3">
    <name type="scientific">Strongylus vulgaris</name>
    <name type="common">Blood worm</name>
    <dbReference type="NCBI Taxonomy" id="40348"/>
    <lineage>
        <taxon>Eukaryota</taxon>
        <taxon>Metazoa</taxon>
        <taxon>Ecdysozoa</taxon>
        <taxon>Nematoda</taxon>
        <taxon>Chromadorea</taxon>
        <taxon>Rhabditida</taxon>
        <taxon>Rhabditina</taxon>
        <taxon>Rhabditomorpha</taxon>
        <taxon>Strongyloidea</taxon>
        <taxon>Strongylidae</taxon>
        <taxon>Strongylus</taxon>
    </lineage>
</organism>
<name>A0A3P7J662_STRVU</name>
<dbReference type="AlphaFoldDB" id="A0A3P7J662"/>
<feature type="coiled-coil region" evidence="1">
    <location>
        <begin position="41"/>
        <end position="68"/>
    </location>
</feature>
<accession>A0A3P7J662</accession>
<protein>
    <submittedName>
        <fullName evidence="2">Uncharacterized protein</fullName>
    </submittedName>
</protein>
<keyword evidence="1" id="KW-0175">Coiled coil</keyword>
<dbReference type="Proteomes" id="UP000270094">
    <property type="component" value="Unassembled WGS sequence"/>
</dbReference>
<feature type="non-terminal residue" evidence="2">
    <location>
        <position position="236"/>
    </location>
</feature>
<evidence type="ECO:0000313" key="3">
    <source>
        <dbReference type="Proteomes" id="UP000270094"/>
    </source>
</evidence>
<reference evidence="2" key="1">
    <citation type="submission" date="2018-11" db="EMBL/GenBank/DDBJ databases">
        <authorList>
            <consortium name="Pathogen Informatics"/>
        </authorList>
    </citation>
    <scope>NUCLEOTIDE SEQUENCE [LARGE SCALE GENOMIC DNA]</scope>
</reference>